<feature type="transmembrane region" description="Helical" evidence="1">
    <location>
        <begin position="21"/>
        <end position="43"/>
    </location>
</feature>
<reference evidence="3" key="1">
    <citation type="journal article" date="2024" name="IScience">
        <title>Strigolactones Initiate the Formation of Haustorium-like Structures in Castilleja.</title>
        <authorList>
            <person name="Buerger M."/>
            <person name="Peterson D."/>
            <person name="Chory J."/>
        </authorList>
    </citation>
    <scope>NUCLEOTIDE SEQUENCE [LARGE SCALE GENOMIC DNA]</scope>
</reference>
<sequence length="51" mass="5708">MTFLLVSSESVAHLIEKSQRILKWFVYAAGLIVLSAAVTSGGFRNFIIWVH</sequence>
<dbReference type="AlphaFoldDB" id="A0ABD3DQW2"/>
<keyword evidence="1" id="KW-1133">Transmembrane helix</keyword>
<keyword evidence="1" id="KW-0472">Membrane</keyword>
<accession>A0ABD3DQW2</accession>
<name>A0ABD3DQW2_9LAMI</name>
<gene>
    <name evidence="2" type="ORF">CASFOL_009658</name>
</gene>
<proteinExistence type="predicted"/>
<evidence type="ECO:0000256" key="1">
    <source>
        <dbReference type="SAM" id="Phobius"/>
    </source>
</evidence>
<organism evidence="2 3">
    <name type="scientific">Castilleja foliolosa</name>
    <dbReference type="NCBI Taxonomy" id="1961234"/>
    <lineage>
        <taxon>Eukaryota</taxon>
        <taxon>Viridiplantae</taxon>
        <taxon>Streptophyta</taxon>
        <taxon>Embryophyta</taxon>
        <taxon>Tracheophyta</taxon>
        <taxon>Spermatophyta</taxon>
        <taxon>Magnoliopsida</taxon>
        <taxon>eudicotyledons</taxon>
        <taxon>Gunneridae</taxon>
        <taxon>Pentapetalae</taxon>
        <taxon>asterids</taxon>
        <taxon>lamiids</taxon>
        <taxon>Lamiales</taxon>
        <taxon>Orobanchaceae</taxon>
        <taxon>Pedicularideae</taxon>
        <taxon>Castillejinae</taxon>
        <taxon>Castilleja</taxon>
    </lineage>
</organism>
<dbReference type="EMBL" id="JAVIJP010000013">
    <property type="protein sequence ID" value="KAL3644478.1"/>
    <property type="molecule type" value="Genomic_DNA"/>
</dbReference>
<keyword evidence="1" id="KW-0812">Transmembrane</keyword>
<comment type="caution">
    <text evidence="2">The sequence shown here is derived from an EMBL/GenBank/DDBJ whole genome shotgun (WGS) entry which is preliminary data.</text>
</comment>
<evidence type="ECO:0000313" key="2">
    <source>
        <dbReference type="EMBL" id="KAL3644478.1"/>
    </source>
</evidence>
<protein>
    <submittedName>
        <fullName evidence="2">Uncharacterized protein</fullName>
    </submittedName>
</protein>
<evidence type="ECO:0000313" key="3">
    <source>
        <dbReference type="Proteomes" id="UP001632038"/>
    </source>
</evidence>
<keyword evidence="3" id="KW-1185">Reference proteome</keyword>
<dbReference type="Proteomes" id="UP001632038">
    <property type="component" value="Unassembled WGS sequence"/>
</dbReference>